<dbReference type="GO" id="GO:0031297">
    <property type="term" value="P:replication fork processing"/>
    <property type="evidence" value="ECO:0007669"/>
    <property type="project" value="TreeGrafter"/>
</dbReference>
<evidence type="ECO:0000313" key="6">
    <source>
        <dbReference type="EMBL" id="KAF5206122.1"/>
    </source>
</evidence>
<dbReference type="PANTHER" id="PTHR31399:SF0">
    <property type="entry name" value="DNA-DIRECTED PRIMASE_POLYMERASE PROTEIN"/>
    <property type="match status" value="1"/>
</dbReference>
<evidence type="ECO:0000256" key="3">
    <source>
        <dbReference type="ARBA" id="ARBA00044768"/>
    </source>
</evidence>
<accession>A0A7J6XCL3</accession>
<dbReference type="GO" id="GO:0005759">
    <property type="term" value="C:mitochondrial matrix"/>
    <property type="evidence" value="ECO:0007669"/>
    <property type="project" value="TreeGrafter"/>
</dbReference>
<dbReference type="EC" id="2.7.7.102" evidence="3"/>
<dbReference type="GO" id="GO:0009411">
    <property type="term" value="P:response to UV"/>
    <property type="evidence" value="ECO:0007669"/>
    <property type="project" value="TreeGrafter"/>
</dbReference>
<feature type="region of interest" description="Disordered" evidence="5">
    <location>
        <begin position="22"/>
        <end position="43"/>
    </location>
</feature>
<evidence type="ECO:0000256" key="5">
    <source>
        <dbReference type="SAM" id="MobiDB-lite"/>
    </source>
</evidence>
<proteinExistence type="predicted"/>
<evidence type="ECO:0000256" key="1">
    <source>
        <dbReference type="ARBA" id="ARBA00026139"/>
    </source>
</evidence>
<sequence>MDDVDRLFECFKCGVIPPQSALKERKKHKVDKPNGTSNTSGETATCAAFLSPGSTRRRQECTPDAQLCMEQLATKDVKAVNFARGKQLSPVVFYGSPHGVPAKRPTRLLQLLREIRHDLSADKNVSSRRDIWVTFPKQDQAINFAKQDPHARLFSYQDHVSGQRRFLVTSYKEFWRRYKNMESRFRHHYEVIQQGLPCHLYFDLEFNRGVNVDKNGDEMVDILISVIFDALLDKYSMHGEEDWVVELDSSTEEKFSRHLIIHIPKVAFKDNSHAGAFVAEICSRICSARDSDCRLQRLFISKDSCSNEFPHQLFVDTAVYSRNRCFRLALSSKAGKKSYLLPTKRFKCKNLCEEDMFMDSLICKMDEDCQKLLICRMDLDCVRTLCFDSEVKCNYKKHSSTQDLALHACTSDLSNTYFIGKSPFPALDTFVESVASIGNISGKIRSWYWFSEYGLMVYNMLKSRYCERIGREHKSNNVMYIVDFKRAVYYQKCYDPDCKGYRSPFRPIPTDVIPDTLAFFNYTKPEDYMVENKDLQHQLDQNEMDPCDTDQRITDSCKKDGWWLEAIKIADDIERNRKTQDPGKLVLEQGKDDDEEDYEWWMAVEQIASQIGTYQQQICWKVNAKGILMELSVKMLQLASMRSLKKSDLKKPSTS</sequence>
<dbReference type="EMBL" id="JABWDY010003170">
    <property type="protein sequence ID" value="KAF5206122.1"/>
    <property type="molecule type" value="Genomic_DNA"/>
</dbReference>
<protein>
    <recommendedName>
        <fullName evidence="1">DNA-directed primase/polymerase protein</fullName>
        <ecNumber evidence="3">2.7.7.102</ecNumber>
    </recommendedName>
</protein>
<dbReference type="GO" id="GO:0005634">
    <property type="term" value="C:nucleus"/>
    <property type="evidence" value="ECO:0007669"/>
    <property type="project" value="TreeGrafter"/>
</dbReference>
<keyword evidence="7" id="KW-1185">Reference proteome</keyword>
<reference evidence="6 7" key="1">
    <citation type="submission" date="2020-06" db="EMBL/GenBank/DDBJ databases">
        <title>Transcriptomic and genomic resources for Thalictrum thalictroides and T. hernandezii: Facilitating candidate gene discovery in an emerging model plant lineage.</title>
        <authorList>
            <person name="Arias T."/>
            <person name="Riano-Pachon D.M."/>
            <person name="Di Stilio V.S."/>
        </authorList>
    </citation>
    <scope>NUCLEOTIDE SEQUENCE [LARGE SCALE GENOMIC DNA]</scope>
    <source>
        <strain evidence="7">cv. WT478/WT964</strain>
        <tissue evidence="6">Leaves</tissue>
    </source>
</reference>
<name>A0A7J6XCL3_THATH</name>
<dbReference type="GO" id="GO:0003682">
    <property type="term" value="F:chromatin binding"/>
    <property type="evidence" value="ECO:0007669"/>
    <property type="project" value="TreeGrafter"/>
</dbReference>
<dbReference type="GO" id="GO:0003887">
    <property type="term" value="F:DNA-directed DNA polymerase activity"/>
    <property type="evidence" value="ECO:0007669"/>
    <property type="project" value="UniProtKB-EC"/>
</dbReference>
<evidence type="ECO:0000313" key="7">
    <source>
        <dbReference type="Proteomes" id="UP000554482"/>
    </source>
</evidence>
<feature type="compositionally biased region" description="Polar residues" evidence="5">
    <location>
        <begin position="34"/>
        <end position="43"/>
    </location>
</feature>
<evidence type="ECO:0000256" key="4">
    <source>
        <dbReference type="ARBA" id="ARBA00047303"/>
    </source>
</evidence>
<dbReference type="InterPro" id="IPR044917">
    <property type="entry name" value="PRIMPOL"/>
</dbReference>
<dbReference type="GO" id="GO:0042276">
    <property type="term" value="P:error-prone translesion synthesis"/>
    <property type="evidence" value="ECO:0007669"/>
    <property type="project" value="InterPro"/>
</dbReference>
<gene>
    <name evidence="6" type="ORF">FRX31_004288</name>
</gene>
<comment type="catalytic activity">
    <reaction evidence="2">
        <text>ssDNA + n NTP = ssDNA/pppN(pN)n-1 hybrid + (n-1) diphosphate.</text>
        <dbReference type="EC" id="2.7.7.102"/>
    </reaction>
</comment>
<comment type="caution">
    <text evidence="6">The sequence shown here is derived from an EMBL/GenBank/DDBJ whole genome shotgun (WGS) entry which is preliminary data.</text>
</comment>
<comment type="catalytic activity">
    <reaction evidence="4">
        <text>DNA(n) + a 2'-deoxyribonucleoside 5'-triphosphate = DNA(n+1) + diphosphate</text>
        <dbReference type="Rhea" id="RHEA:22508"/>
        <dbReference type="Rhea" id="RHEA-COMP:17339"/>
        <dbReference type="Rhea" id="RHEA-COMP:17340"/>
        <dbReference type="ChEBI" id="CHEBI:33019"/>
        <dbReference type="ChEBI" id="CHEBI:61560"/>
        <dbReference type="ChEBI" id="CHEBI:173112"/>
        <dbReference type="EC" id="2.7.7.7"/>
    </reaction>
    <physiologicalReaction direction="left-to-right" evidence="4">
        <dbReference type="Rhea" id="RHEA:22509"/>
    </physiologicalReaction>
</comment>
<dbReference type="GO" id="GO:0006264">
    <property type="term" value="P:mitochondrial DNA replication"/>
    <property type="evidence" value="ECO:0007669"/>
    <property type="project" value="TreeGrafter"/>
</dbReference>
<dbReference type="Pfam" id="PF03121">
    <property type="entry name" value="Herpes_UL52"/>
    <property type="match status" value="1"/>
</dbReference>
<dbReference type="PANTHER" id="PTHR31399">
    <property type="entry name" value="DNA-DIRECTED PRIMASE / POLYMERASE PROTEIN"/>
    <property type="match status" value="1"/>
</dbReference>
<organism evidence="6 7">
    <name type="scientific">Thalictrum thalictroides</name>
    <name type="common">Rue-anemone</name>
    <name type="synonym">Anemone thalictroides</name>
    <dbReference type="NCBI Taxonomy" id="46969"/>
    <lineage>
        <taxon>Eukaryota</taxon>
        <taxon>Viridiplantae</taxon>
        <taxon>Streptophyta</taxon>
        <taxon>Embryophyta</taxon>
        <taxon>Tracheophyta</taxon>
        <taxon>Spermatophyta</taxon>
        <taxon>Magnoliopsida</taxon>
        <taxon>Ranunculales</taxon>
        <taxon>Ranunculaceae</taxon>
        <taxon>Thalictroideae</taxon>
        <taxon>Thalictrum</taxon>
    </lineage>
</organism>
<dbReference type="OrthoDB" id="5988181at2759"/>
<dbReference type="Proteomes" id="UP000554482">
    <property type="component" value="Unassembled WGS sequence"/>
</dbReference>
<evidence type="ECO:0000256" key="2">
    <source>
        <dbReference type="ARBA" id="ARBA00044677"/>
    </source>
</evidence>
<dbReference type="AlphaFoldDB" id="A0A7J6XCL3"/>